<evidence type="ECO:0000256" key="1">
    <source>
        <dbReference type="SAM" id="SignalP"/>
    </source>
</evidence>
<keyword evidence="1" id="KW-0732">Signal</keyword>
<dbReference type="EMBL" id="CM029046">
    <property type="protein sequence ID" value="KAG2593503.1"/>
    <property type="molecule type" value="Genomic_DNA"/>
</dbReference>
<evidence type="ECO:0000313" key="3">
    <source>
        <dbReference type="Proteomes" id="UP000823388"/>
    </source>
</evidence>
<feature type="chain" id="PRO_5035913315" description="Secreted protein" evidence="1">
    <location>
        <begin position="22"/>
        <end position="98"/>
    </location>
</feature>
<name>A0A8T0S9N1_PANVG</name>
<comment type="caution">
    <text evidence="2">The sequence shown here is derived from an EMBL/GenBank/DDBJ whole genome shotgun (WGS) entry which is preliminary data.</text>
</comment>
<evidence type="ECO:0000313" key="2">
    <source>
        <dbReference type="EMBL" id="KAG2593503.1"/>
    </source>
</evidence>
<evidence type="ECO:0008006" key="4">
    <source>
        <dbReference type="Google" id="ProtNLM"/>
    </source>
</evidence>
<gene>
    <name evidence="2" type="ORF">PVAP13_5NG112122</name>
</gene>
<protein>
    <recommendedName>
        <fullName evidence="4">Secreted protein</fullName>
    </recommendedName>
</protein>
<accession>A0A8T0S9N1</accession>
<proteinExistence type="predicted"/>
<keyword evidence="3" id="KW-1185">Reference proteome</keyword>
<organism evidence="2 3">
    <name type="scientific">Panicum virgatum</name>
    <name type="common">Blackwell switchgrass</name>
    <dbReference type="NCBI Taxonomy" id="38727"/>
    <lineage>
        <taxon>Eukaryota</taxon>
        <taxon>Viridiplantae</taxon>
        <taxon>Streptophyta</taxon>
        <taxon>Embryophyta</taxon>
        <taxon>Tracheophyta</taxon>
        <taxon>Spermatophyta</taxon>
        <taxon>Magnoliopsida</taxon>
        <taxon>Liliopsida</taxon>
        <taxon>Poales</taxon>
        <taxon>Poaceae</taxon>
        <taxon>PACMAD clade</taxon>
        <taxon>Panicoideae</taxon>
        <taxon>Panicodae</taxon>
        <taxon>Paniceae</taxon>
        <taxon>Panicinae</taxon>
        <taxon>Panicum</taxon>
        <taxon>Panicum sect. Hiantes</taxon>
    </lineage>
</organism>
<reference evidence="2" key="1">
    <citation type="submission" date="2020-05" db="EMBL/GenBank/DDBJ databases">
        <title>WGS assembly of Panicum virgatum.</title>
        <authorList>
            <person name="Lovell J.T."/>
            <person name="Jenkins J."/>
            <person name="Shu S."/>
            <person name="Juenger T.E."/>
            <person name="Schmutz J."/>
        </authorList>
    </citation>
    <scope>NUCLEOTIDE SEQUENCE</scope>
    <source>
        <strain evidence="2">AP13</strain>
    </source>
</reference>
<dbReference type="Proteomes" id="UP000823388">
    <property type="component" value="Chromosome 5N"/>
</dbReference>
<feature type="signal peptide" evidence="1">
    <location>
        <begin position="1"/>
        <end position="21"/>
    </location>
</feature>
<dbReference type="AlphaFoldDB" id="A0A8T0S9N1"/>
<sequence>MAGRRGFGAALLLSLDGGGASFSFLWCSTGIVRHLPTSGAPRQSCSGGLSGARRLLGRRRLEFTVATDKTKPVIPGRKAATIAYGSVISIPQKTMLIV</sequence>